<proteinExistence type="predicted"/>
<evidence type="ECO:0000313" key="2">
    <source>
        <dbReference type="EMBL" id="GAA2113699.1"/>
    </source>
</evidence>
<protein>
    <submittedName>
        <fullName evidence="2">Uncharacterized protein</fullName>
    </submittedName>
</protein>
<comment type="caution">
    <text evidence="2">The sequence shown here is derived from an EMBL/GenBank/DDBJ whole genome shotgun (WGS) entry which is preliminary data.</text>
</comment>
<sequence length="48" mass="5052">MDERVQDAADAARLLSLAGTRIPFALLLAGALPAAAAVWAARRLHALR</sequence>
<evidence type="ECO:0000313" key="3">
    <source>
        <dbReference type="Proteomes" id="UP001500443"/>
    </source>
</evidence>
<accession>A0ABP5JD06</accession>
<feature type="transmembrane region" description="Helical" evidence="1">
    <location>
        <begin position="22"/>
        <end position="41"/>
    </location>
</feature>
<keyword evidence="3" id="KW-1185">Reference proteome</keyword>
<gene>
    <name evidence="2" type="ORF">GCM10009802_12610</name>
</gene>
<organism evidence="2 3">
    <name type="scientific">Streptomyces synnematoformans</name>
    <dbReference type="NCBI Taxonomy" id="415721"/>
    <lineage>
        <taxon>Bacteria</taxon>
        <taxon>Bacillati</taxon>
        <taxon>Actinomycetota</taxon>
        <taxon>Actinomycetes</taxon>
        <taxon>Kitasatosporales</taxon>
        <taxon>Streptomycetaceae</taxon>
        <taxon>Streptomyces</taxon>
    </lineage>
</organism>
<dbReference type="EMBL" id="BAAAPF010000020">
    <property type="protein sequence ID" value="GAA2113699.1"/>
    <property type="molecule type" value="Genomic_DNA"/>
</dbReference>
<reference evidence="3" key="1">
    <citation type="journal article" date="2019" name="Int. J. Syst. Evol. Microbiol.">
        <title>The Global Catalogue of Microorganisms (GCM) 10K type strain sequencing project: providing services to taxonomists for standard genome sequencing and annotation.</title>
        <authorList>
            <consortium name="The Broad Institute Genomics Platform"/>
            <consortium name="The Broad Institute Genome Sequencing Center for Infectious Disease"/>
            <person name="Wu L."/>
            <person name="Ma J."/>
        </authorList>
    </citation>
    <scope>NUCLEOTIDE SEQUENCE [LARGE SCALE GENOMIC DNA]</scope>
    <source>
        <strain evidence="3">JCM 15481</strain>
    </source>
</reference>
<keyword evidence="1" id="KW-0812">Transmembrane</keyword>
<dbReference type="Proteomes" id="UP001500443">
    <property type="component" value="Unassembled WGS sequence"/>
</dbReference>
<evidence type="ECO:0000256" key="1">
    <source>
        <dbReference type="SAM" id="Phobius"/>
    </source>
</evidence>
<name>A0ABP5JD06_9ACTN</name>
<keyword evidence="1" id="KW-0472">Membrane</keyword>
<dbReference type="RefSeq" id="WP_344288703.1">
    <property type="nucleotide sequence ID" value="NZ_BAAAPF010000020.1"/>
</dbReference>
<keyword evidence="1" id="KW-1133">Transmembrane helix</keyword>